<protein>
    <submittedName>
        <fullName evidence="1">Uncharacterized protein</fullName>
    </submittedName>
</protein>
<proteinExistence type="predicted"/>
<evidence type="ECO:0000313" key="2">
    <source>
        <dbReference type="Proteomes" id="UP001324115"/>
    </source>
</evidence>
<evidence type="ECO:0000313" key="1">
    <source>
        <dbReference type="EMBL" id="KAK4593216.1"/>
    </source>
</evidence>
<organism evidence="1 2">
    <name type="scientific">Quercus rubra</name>
    <name type="common">Northern red oak</name>
    <name type="synonym">Quercus borealis</name>
    <dbReference type="NCBI Taxonomy" id="3512"/>
    <lineage>
        <taxon>Eukaryota</taxon>
        <taxon>Viridiplantae</taxon>
        <taxon>Streptophyta</taxon>
        <taxon>Embryophyta</taxon>
        <taxon>Tracheophyta</taxon>
        <taxon>Spermatophyta</taxon>
        <taxon>Magnoliopsida</taxon>
        <taxon>eudicotyledons</taxon>
        <taxon>Gunneridae</taxon>
        <taxon>Pentapetalae</taxon>
        <taxon>rosids</taxon>
        <taxon>fabids</taxon>
        <taxon>Fagales</taxon>
        <taxon>Fagaceae</taxon>
        <taxon>Quercus</taxon>
    </lineage>
</organism>
<comment type="caution">
    <text evidence="1">The sequence shown here is derived from an EMBL/GenBank/DDBJ whole genome shotgun (WGS) entry which is preliminary data.</text>
</comment>
<reference evidence="1 2" key="1">
    <citation type="journal article" date="2023" name="G3 (Bethesda)">
        <title>A haplotype-resolved chromosome-scale genome for Quercus rubra L. provides insights into the genetics of adaptive traits for red oak species.</title>
        <authorList>
            <person name="Kapoor B."/>
            <person name="Jenkins J."/>
            <person name="Schmutz J."/>
            <person name="Zhebentyayeva T."/>
            <person name="Kuelheim C."/>
            <person name="Coggeshall M."/>
            <person name="Heim C."/>
            <person name="Lasky J.R."/>
            <person name="Leites L."/>
            <person name="Islam-Faridi N."/>
            <person name="Romero-Severson J."/>
            <person name="DeLeo V.L."/>
            <person name="Lucas S.M."/>
            <person name="Lazic D."/>
            <person name="Gailing O."/>
            <person name="Carlson J."/>
            <person name="Staton M."/>
        </authorList>
    </citation>
    <scope>NUCLEOTIDE SEQUENCE [LARGE SCALE GENOMIC DNA]</scope>
    <source>
        <strain evidence="1">Pseudo-F2</strain>
    </source>
</reference>
<name>A0AAN7J0T6_QUERU</name>
<gene>
    <name evidence="1" type="ORF">RGQ29_017379</name>
</gene>
<sequence length="101" mass="11369">MTATHQCFTRSTARTPRTFGRVVNDYLNPNTSSMKIVAWNYEGTGNEAFCTHAHEIYRQHHPQIMIIVEPHIADDHAQAVTDTLPYSHSQRVDPVGYSGGN</sequence>
<dbReference type="Proteomes" id="UP001324115">
    <property type="component" value="Unassembled WGS sequence"/>
</dbReference>
<dbReference type="PANTHER" id="PTHR35218:SF9">
    <property type="entry name" value="ENDONUCLEASE_EXONUCLEASE_PHOSPHATASE DOMAIN-CONTAINING PROTEIN"/>
    <property type="match status" value="1"/>
</dbReference>
<dbReference type="AlphaFoldDB" id="A0AAN7J0T6"/>
<dbReference type="PANTHER" id="PTHR35218">
    <property type="entry name" value="RNASE H DOMAIN-CONTAINING PROTEIN"/>
    <property type="match status" value="1"/>
</dbReference>
<dbReference type="EMBL" id="JAXUIC010000004">
    <property type="protein sequence ID" value="KAK4593216.1"/>
    <property type="molecule type" value="Genomic_DNA"/>
</dbReference>
<keyword evidence="2" id="KW-1185">Reference proteome</keyword>
<accession>A0AAN7J0T6</accession>